<evidence type="ECO:0000313" key="5">
    <source>
        <dbReference type="EMBL" id="MDN6900836.1"/>
    </source>
</evidence>
<evidence type="ECO:0000313" key="6">
    <source>
        <dbReference type="EMBL" id="QAS69113.1"/>
    </source>
</evidence>
<dbReference type="Proteomes" id="UP000286907">
    <property type="component" value="Chromosome"/>
</dbReference>
<dbReference type="InterPro" id="IPR003770">
    <property type="entry name" value="MLTG-like"/>
</dbReference>
<dbReference type="InterPro" id="IPR002901">
    <property type="entry name" value="MGlyc_endo_b_GlcNAc-like_dom"/>
</dbReference>
<keyword evidence="2" id="KW-0378">Hydrolase</keyword>
<dbReference type="SMART" id="SM00047">
    <property type="entry name" value="LYZ2"/>
    <property type="match status" value="1"/>
</dbReference>
<dbReference type="Proteomes" id="UP001167919">
    <property type="component" value="Unassembled WGS sequence"/>
</dbReference>
<sequence length="286" mass="32216">MQKQKNRSRSRKRKQKKSKLQKIAFVLIIFILIIILGINISDKLTTDHLKTEYSAVDPQDNSYQTVVIKSGSTVQDMAKDLHEAGLVRSELYFSKFALGKGGSGLQAGTYYLKKSQSMSEIYAQLVKGPNIDVYRKLFIEKRASYAKELQTKYKVLASINLAQTILESEWGTSTLASKYNNYYGIKAQGKQKSVQLDTKEYLNGKWVTEKDKFAVYSDWRTGMLAHAKFIANGTALNSAQFKDVLSAGDYKKAAAALVTDGYATDPDYANKIITIIETYKLNQYDN</sequence>
<feature type="transmembrane region" description="Helical" evidence="3">
    <location>
        <begin position="20"/>
        <end position="40"/>
    </location>
</feature>
<evidence type="ECO:0000256" key="2">
    <source>
        <dbReference type="ARBA" id="ARBA00022801"/>
    </source>
</evidence>
<reference evidence="5" key="2">
    <citation type="submission" date="2019-01" db="EMBL/GenBank/DDBJ databases">
        <title>Oenococcus sicerae UCMA17102.</title>
        <authorList>
            <person name="Cousin F.J."/>
            <person name="Le Guellec R."/>
            <person name="Cretenet M."/>
        </authorList>
    </citation>
    <scope>NUCLEOTIDE SEQUENCE</scope>
    <source>
        <strain evidence="5">UCMA17102</strain>
    </source>
</reference>
<dbReference type="EMBL" id="CP029684">
    <property type="protein sequence ID" value="QAS69113.1"/>
    <property type="molecule type" value="Genomic_DNA"/>
</dbReference>
<proteinExistence type="inferred from homology"/>
<dbReference type="Gene3D" id="3.30.1490.480">
    <property type="entry name" value="Endolytic murein transglycosylase"/>
    <property type="match status" value="1"/>
</dbReference>
<evidence type="ECO:0000313" key="7">
    <source>
        <dbReference type="Proteomes" id="UP000286907"/>
    </source>
</evidence>
<dbReference type="PANTHER" id="PTHR33308:SF9">
    <property type="entry name" value="PEPTIDOGLYCAN HYDROLASE FLGJ"/>
    <property type="match status" value="1"/>
</dbReference>
<dbReference type="Gene3D" id="4.10.80.30">
    <property type="entry name" value="DNA polymerase, domain 6"/>
    <property type="match status" value="1"/>
</dbReference>
<evidence type="ECO:0000259" key="4">
    <source>
        <dbReference type="SMART" id="SM00047"/>
    </source>
</evidence>
<dbReference type="GO" id="GO:0004040">
    <property type="term" value="F:amidase activity"/>
    <property type="evidence" value="ECO:0007669"/>
    <property type="project" value="InterPro"/>
</dbReference>
<dbReference type="EMBL" id="SDWY01000004">
    <property type="protein sequence ID" value="MDN6900836.1"/>
    <property type="molecule type" value="Genomic_DNA"/>
</dbReference>
<feature type="domain" description="Mannosyl-glycoprotein endo-beta-N-acetylglucosamidase-like" evidence="4">
    <location>
        <begin position="122"/>
        <end position="285"/>
    </location>
</feature>
<gene>
    <name evidence="6" type="ORF">DLJ48_00530</name>
    <name evidence="5" type="ORF">EVC35_07545</name>
</gene>
<keyword evidence="3" id="KW-0812">Transmembrane</keyword>
<comment type="similarity">
    <text evidence="1">Belongs to the glycosyl hydrolase 73 family.</text>
</comment>
<keyword evidence="7" id="KW-1185">Reference proteome</keyword>
<dbReference type="Gene3D" id="1.10.530.10">
    <property type="match status" value="1"/>
</dbReference>
<dbReference type="AlphaFoldDB" id="A0AAJ1RFC4"/>
<evidence type="ECO:0000256" key="1">
    <source>
        <dbReference type="ARBA" id="ARBA00010266"/>
    </source>
</evidence>
<dbReference type="RefSeq" id="WP_128684938.1">
    <property type="nucleotide sequence ID" value="NZ_CP029684.2"/>
</dbReference>
<protein>
    <submittedName>
        <fullName evidence="5">Glucosaminidase</fullName>
    </submittedName>
</protein>
<name>A0AAJ1RFC4_9LACO</name>
<accession>A0AAJ1RFC4</accession>
<evidence type="ECO:0000313" key="8">
    <source>
        <dbReference type="Proteomes" id="UP001167919"/>
    </source>
</evidence>
<reference evidence="6 7" key="1">
    <citation type="journal article" date="2019" name="Syst. Appl. Microbiol.">
        <title>Oenococcus sicerae sp. nov., isolated from French cider.</title>
        <authorList>
            <person name="Cousin F.J."/>
            <person name="Le Guellec R."/>
            <person name="Chagnot C."/>
            <person name="Goux D."/>
            <person name="Dalmasso M."/>
            <person name="Laplace J.M."/>
            <person name="Cretenet M."/>
        </authorList>
    </citation>
    <scope>NUCLEOTIDE SEQUENCE [LARGE SCALE GENOMIC DNA]</scope>
    <source>
        <strain evidence="6 7">UCMA 15228</strain>
    </source>
</reference>
<dbReference type="InterPro" id="IPR051056">
    <property type="entry name" value="Glycosyl_Hydrolase_73"/>
</dbReference>
<reference evidence="6" key="3">
    <citation type="submission" date="2020-01" db="EMBL/GenBank/DDBJ databases">
        <authorList>
            <person name="Cousin F.J."/>
            <person name="Le Guellec R."/>
            <person name="Cretenet M."/>
        </authorList>
    </citation>
    <scope>NUCLEOTIDE SEQUENCE</scope>
    <source>
        <strain evidence="6">UCMA 15228</strain>
    </source>
</reference>
<dbReference type="Pfam" id="PF02618">
    <property type="entry name" value="YceG"/>
    <property type="match status" value="1"/>
</dbReference>
<organism evidence="5 8">
    <name type="scientific">Oenococcus sicerae</name>
    <dbReference type="NCBI Taxonomy" id="2203724"/>
    <lineage>
        <taxon>Bacteria</taxon>
        <taxon>Bacillati</taxon>
        <taxon>Bacillota</taxon>
        <taxon>Bacilli</taxon>
        <taxon>Lactobacillales</taxon>
        <taxon>Lactobacillaceae</taxon>
        <taxon>Oenococcus</taxon>
    </lineage>
</organism>
<evidence type="ECO:0000256" key="3">
    <source>
        <dbReference type="SAM" id="Phobius"/>
    </source>
</evidence>
<dbReference type="Pfam" id="PF01832">
    <property type="entry name" value="Glucosaminidase"/>
    <property type="match status" value="1"/>
</dbReference>
<dbReference type="PANTHER" id="PTHR33308">
    <property type="entry name" value="PEPTIDOGLYCAN HYDROLASE FLGJ"/>
    <property type="match status" value="1"/>
</dbReference>
<keyword evidence="3" id="KW-0472">Membrane</keyword>
<keyword evidence="3" id="KW-1133">Transmembrane helix</keyword>